<dbReference type="Proteomes" id="UP000085678">
    <property type="component" value="Unplaced"/>
</dbReference>
<feature type="signal peptide" evidence="3">
    <location>
        <begin position="1"/>
        <end position="21"/>
    </location>
</feature>
<evidence type="ECO:0000313" key="5">
    <source>
        <dbReference type="Proteomes" id="UP000085678"/>
    </source>
</evidence>
<protein>
    <submittedName>
        <fullName evidence="6">IgGFc-binding protein</fullName>
    </submittedName>
</protein>
<keyword evidence="3" id="KW-0732">Signal</keyword>
<feature type="domain" description="IgGFc-binding protein N-terminal" evidence="4">
    <location>
        <begin position="129"/>
        <end position="435"/>
    </location>
</feature>
<dbReference type="KEGG" id="lak:106171768"/>
<dbReference type="PANTHER" id="PTHR46534">
    <property type="entry name" value="IGGFC_BINDING DOMAIN-CONTAINING PROTEIN"/>
    <property type="match status" value="1"/>
</dbReference>
<feature type="chain" id="PRO_5010331775" evidence="3">
    <location>
        <begin position="22"/>
        <end position="584"/>
    </location>
</feature>
<dbReference type="AlphaFoldDB" id="A0A1S3JCS4"/>
<dbReference type="InParanoid" id="A0A1S3JCS4"/>
<evidence type="ECO:0000256" key="1">
    <source>
        <dbReference type="SAM" id="MobiDB-lite"/>
    </source>
</evidence>
<accession>A0A1S3JCS4</accession>
<evidence type="ECO:0000256" key="3">
    <source>
        <dbReference type="SAM" id="SignalP"/>
    </source>
</evidence>
<dbReference type="PROSITE" id="PS51257">
    <property type="entry name" value="PROKAR_LIPOPROTEIN"/>
    <property type="match status" value="1"/>
</dbReference>
<evidence type="ECO:0000256" key="2">
    <source>
        <dbReference type="SAM" id="Phobius"/>
    </source>
</evidence>
<dbReference type="STRING" id="7574.A0A1S3JCS4"/>
<keyword evidence="2" id="KW-0472">Membrane</keyword>
<name>A0A1S3JCS4_LINAN</name>
<reference evidence="6" key="1">
    <citation type="submission" date="2025-08" db="UniProtKB">
        <authorList>
            <consortium name="RefSeq"/>
        </authorList>
    </citation>
    <scope>IDENTIFICATION</scope>
    <source>
        <tissue evidence="6">Gonads</tissue>
    </source>
</reference>
<dbReference type="InterPro" id="IPR035234">
    <property type="entry name" value="IgGFc-bd_N"/>
</dbReference>
<keyword evidence="2" id="KW-0812">Transmembrane</keyword>
<dbReference type="PANTHER" id="PTHR46534:SF1">
    <property type="entry name" value="IGGFC-BINDING PROTEIN N-TERMINAL DOMAIN-CONTAINING PROTEIN"/>
    <property type="match status" value="1"/>
</dbReference>
<organism evidence="5 6">
    <name type="scientific">Lingula anatina</name>
    <name type="common">Brachiopod</name>
    <name type="synonym">Lingula unguis</name>
    <dbReference type="NCBI Taxonomy" id="7574"/>
    <lineage>
        <taxon>Eukaryota</taxon>
        <taxon>Metazoa</taxon>
        <taxon>Spiralia</taxon>
        <taxon>Lophotrochozoa</taxon>
        <taxon>Brachiopoda</taxon>
        <taxon>Linguliformea</taxon>
        <taxon>Lingulata</taxon>
        <taxon>Lingulida</taxon>
        <taxon>Linguloidea</taxon>
        <taxon>Lingulidae</taxon>
        <taxon>Lingula</taxon>
    </lineage>
</organism>
<gene>
    <name evidence="6" type="primary">LOC106171768</name>
</gene>
<evidence type="ECO:0000313" key="6">
    <source>
        <dbReference type="RefSeq" id="XP_013407689.1"/>
    </source>
</evidence>
<sequence length="584" mass="63908">MANRRDAWICLLAVGICSCLAVDFPDNKGKKFVVLFQDNDPSTEPVELFLTTTEKVVEAKVSAPLLAERGSRPHVEPKTVKVTRGEITSVTLNNRLRLKGTKKENKGILIEATGEVIVYGANRGSFSTDAFLCLPVDILGTQYYAPSWPKKDRYIGPQIGVVAVEDGTRVTFTFPNDNRNISVSYDGRTYVDGSTLQVSLDKYETFHVQNEADLTGTKIISTKPIAVTSGNKRTKVGFLTSSDHLVEMIPPVSTWGKKFVTVPIAKRKVGDIFRIIASKQNTVISVRGTVNTTVHNYTVDQGQYLDLDVASDEFLYIHSSNAILINQLCKTAYSDNTDPFMMYLPPVEQFSGAYTFATVKSSYISYKNFVNIVIKTTEIKGLVLDGSPIKKDAFVGNWTVIAGTEYSGNTIAVSRGTHSLYHESPIVSFAAFLYGMTNQESYGYPAGTRLASIGDSCIKSKSPDYADGKDNDCDGRIDEEIPNGVDDDGDGIIDEDLAYGSGEKWVPGNNDNTDFDIKFAARKQEEERKTVTIALGTSIPAVALIALGILLYLLYRKKRGNNQQQALVPESGGPPGNPPAAEAW</sequence>
<keyword evidence="2" id="KW-1133">Transmembrane helix</keyword>
<dbReference type="Pfam" id="PF17517">
    <property type="entry name" value="IgGFc_binding"/>
    <property type="match status" value="1"/>
</dbReference>
<feature type="region of interest" description="Disordered" evidence="1">
    <location>
        <begin position="565"/>
        <end position="584"/>
    </location>
</feature>
<proteinExistence type="predicted"/>
<dbReference type="GeneID" id="106171768"/>
<evidence type="ECO:0000259" key="4">
    <source>
        <dbReference type="Pfam" id="PF17517"/>
    </source>
</evidence>
<feature type="transmembrane region" description="Helical" evidence="2">
    <location>
        <begin position="533"/>
        <end position="555"/>
    </location>
</feature>
<dbReference type="RefSeq" id="XP_013407689.1">
    <property type="nucleotide sequence ID" value="XM_013552235.1"/>
</dbReference>
<keyword evidence="5" id="KW-1185">Reference proteome</keyword>
<dbReference type="OrthoDB" id="10005154at2759"/>